<proteinExistence type="predicted"/>
<dbReference type="EMBL" id="ML976660">
    <property type="protein sequence ID" value="KAF1978497.1"/>
    <property type="molecule type" value="Genomic_DNA"/>
</dbReference>
<dbReference type="Proteomes" id="UP000800036">
    <property type="component" value="Unassembled WGS sequence"/>
</dbReference>
<sequence length="165" mass="19613">MRRPAWFQCGAKRRVKHPYYHLVWPKDKDRGKFGRLKDILQGKGPDIHLTMSAKRQDYDNNRPLHGNWTGWDYLDWRITGLPGIPPWPGQFQFPGPSWADRKPWMKYNFKTRKYESLDPIMCTGAIWQGPRKNTDFPDQYRNVWGDWRQNNSWNPAGPGQDINDI</sequence>
<evidence type="ECO:0000313" key="1">
    <source>
        <dbReference type="EMBL" id="KAF1978497.1"/>
    </source>
</evidence>
<accession>A0A6A5VZC4</accession>
<reference evidence="1" key="1">
    <citation type="journal article" date="2020" name="Stud. Mycol.">
        <title>101 Dothideomycetes genomes: a test case for predicting lifestyles and emergence of pathogens.</title>
        <authorList>
            <person name="Haridas S."/>
            <person name="Albert R."/>
            <person name="Binder M."/>
            <person name="Bloem J."/>
            <person name="Labutti K."/>
            <person name="Salamov A."/>
            <person name="Andreopoulos B."/>
            <person name="Baker S."/>
            <person name="Barry K."/>
            <person name="Bills G."/>
            <person name="Bluhm B."/>
            <person name="Cannon C."/>
            <person name="Castanera R."/>
            <person name="Culley D."/>
            <person name="Daum C."/>
            <person name="Ezra D."/>
            <person name="Gonzalez J."/>
            <person name="Henrissat B."/>
            <person name="Kuo A."/>
            <person name="Liang C."/>
            <person name="Lipzen A."/>
            <person name="Lutzoni F."/>
            <person name="Magnuson J."/>
            <person name="Mondo S."/>
            <person name="Nolan M."/>
            <person name="Ohm R."/>
            <person name="Pangilinan J."/>
            <person name="Park H.-J."/>
            <person name="Ramirez L."/>
            <person name="Alfaro M."/>
            <person name="Sun H."/>
            <person name="Tritt A."/>
            <person name="Yoshinaga Y."/>
            <person name="Zwiers L.-H."/>
            <person name="Turgeon B."/>
            <person name="Goodwin S."/>
            <person name="Spatafora J."/>
            <person name="Crous P."/>
            <person name="Grigoriev I."/>
        </authorList>
    </citation>
    <scope>NUCLEOTIDE SEQUENCE</scope>
    <source>
        <strain evidence="1">CBS 107.79</strain>
    </source>
</reference>
<organism evidence="1 2">
    <name type="scientific">Bimuria novae-zelandiae CBS 107.79</name>
    <dbReference type="NCBI Taxonomy" id="1447943"/>
    <lineage>
        <taxon>Eukaryota</taxon>
        <taxon>Fungi</taxon>
        <taxon>Dikarya</taxon>
        <taxon>Ascomycota</taxon>
        <taxon>Pezizomycotina</taxon>
        <taxon>Dothideomycetes</taxon>
        <taxon>Pleosporomycetidae</taxon>
        <taxon>Pleosporales</taxon>
        <taxon>Massarineae</taxon>
        <taxon>Didymosphaeriaceae</taxon>
        <taxon>Bimuria</taxon>
    </lineage>
</organism>
<keyword evidence="2" id="KW-1185">Reference proteome</keyword>
<name>A0A6A5VZC4_9PLEO</name>
<evidence type="ECO:0000313" key="2">
    <source>
        <dbReference type="Proteomes" id="UP000800036"/>
    </source>
</evidence>
<gene>
    <name evidence="1" type="ORF">BU23DRAFT_449678</name>
</gene>
<protein>
    <submittedName>
        <fullName evidence="1">Uncharacterized protein</fullName>
    </submittedName>
</protein>
<dbReference type="AlphaFoldDB" id="A0A6A5VZC4"/>
<dbReference type="OrthoDB" id="5331170at2759"/>